<name>A0A2P2QDB0_RHIMU</name>
<proteinExistence type="predicted"/>
<sequence length="31" mass="3592">MFIWKVIMIIIGVSCLRLTLFLDLIRVLLAS</sequence>
<evidence type="ECO:0000313" key="2">
    <source>
        <dbReference type="EMBL" id="MBX64990.1"/>
    </source>
</evidence>
<reference evidence="2" key="1">
    <citation type="submission" date="2018-02" db="EMBL/GenBank/DDBJ databases">
        <title>Rhizophora mucronata_Transcriptome.</title>
        <authorList>
            <person name="Meera S.P."/>
            <person name="Sreeshan A."/>
            <person name="Augustine A."/>
        </authorList>
    </citation>
    <scope>NUCLEOTIDE SEQUENCE</scope>
    <source>
        <tissue evidence="2">Leaf</tissue>
    </source>
</reference>
<keyword evidence="1" id="KW-0472">Membrane</keyword>
<dbReference type="EMBL" id="GGEC01084506">
    <property type="protein sequence ID" value="MBX64990.1"/>
    <property type="molecule type" value="Transcribed_RNA"/>
</dbReference>
<keyword evidence="1" id="KW-1133">Transmembrane helix</keyword>
<organism evidence="2">
    <name type="scientific">Rhizophora mucronata</name>
    <name type="common">Asiatic mangrove</name>
    <dbReference type="NCBI Taxonomy" id="61149"/>
    <lineage>
        <taxon>Eukaryota</taxon>
        <taxon>Viridiplantae</taxon>
        <taxon>Streptophyta</taxon>
        <taxon>Embryophyta</taxon>
        <taxon>Tracheophyta</taxon>
        <taxon>Spermatophyta</taxon>
        <taxon>Magnoliopsida</taxon>
        <taxon>eudicotyledons</taxon>
        <taxon>Gunneridae</taxon>
        <taxon>Pentapetalae</taxon>
        <taxon>rosids</taxon>
        <taxon>fabids</taxon>
        <taxon>Malpighiales</taxon>
        <taxon>Rhizophoraceae</taxon>
        <taxon>Rhizophora</taxon>
    </lineage>
</organism>
<protein>
    <submittedName>
        <fullName evidence="2">Uncharacterized protein</fullName>
    </submittedName>
</protein>
<evidence type="ECO:0000256" key="1">
    <source>
        <dbReference type="SAM" id="Phobius"/>
    </source>
</evidence>
<feature type="transmembrane region" description="Helical" evidence="1">
    <location>
        <begin position="6"/>
        <end position="29"/>
    </location>
</feature>
<dbReference type="AlphaFoldDB" id="A0A2P2QDB0"/>
<keyword evidence="1" id="KW-0812">Transmembrane</keyword>
<accession>A0A2P2QDB0</accession>